<organism evidence="1">
    <name type="scientific">mine drainage metagenome</name>
    <dbReference type="NCBI Taxonomy" id="410659"/>
    <lineage>
        <taxon>unclassified sequences</taxon>
        <taxon>metagenomes</taxon>
        <taxon>ecological metagenomes</taxon>
    </lineage>
</organism>
<feature type="non-terminal residue" evidence="1">
    <location>
        <position position="1"/>
    </location>
</feature>
<keyword evidence="1" id="KW-0808">Transferase</keyword>
<dbReference type="EMBL" id="AUZX01008681">
    <property type="protein sequence ID" value="EQD54830.1"/>
    <property type="molecule type" value="Genomic_DNA"/>
</dbReference>
<name>T1BLH8_9ZZZZ</name>
<proteinExistence type="predicted"/>
<dbReference type="AlphaFoldDB" id="T1BLH8"/>
<dbReference type="SUPFAM" id="SSF53697">
    <property type="entry name" value="SIS domain"/>
    <property type="match status" value="1"/>
</dbReference>
<evidence type="ECO:0000313" key="1">
    <source>
        <dbReference type="EMBL" id="EQD54830.1"/>
    </source>
</evidence>
<keyword evidence="1" id="KW-0032">Aminotransferase</keyword>
<reference evidence="1" key="1">
    <citation type="submission" date="2013-08" db="EMBL/GenBank/DDBJ databases">
        <authorList>
            <person name="Mendez C."/>
            <person name="Richter M."/>
            <person name="Ferrer M."/>
            <person name="Sanchez J."/>
        </authorList>
    </citation>
    <scope>NUCLEOTIDE SEQUENCE</scope>
</reference>
<accession>T1BLH8</accession>
<dbReference type="GO" id="GO:0008483">
    <property type="term" value="F:transaminase activity"/>
    <property type="evidence" value="ECO:0007669"/>
    <property type="project" value="UniProtKB-KW"/>
</dbReference>
<reference evidence="1" key="2">
    <citation type="journal article" date="2014" name="ISME J.">
        <title>Microbial stratification in low pH oxic and suboxic macroscopic growths along an acid mine drainage.</title>
        <authorList>
            <person name="Mendez-Garcia C."/>
            <person name="Mesa V."/>
            <person name="Sprenger R.R."/>
            <person name="Richter M."/>
            <person name="Diez M.S."/>
            <person name="Solano J."/>
            <person name="Bargiela R."/>
            <person name="Golyshina O.V."/>
            <person name="Manteca A."/>
            <person name="Ramos J.L."/>
            <person name="Gallego J.R."/>
            <person name="Llorente I."/>
            <person name="Martins Dos Santos V.A."/>
            <person name="Jensen O.N."/>
            <person name="Pelaez A.I."/>
            <person name="Sanchez J."/>
            <person name="Ferrer M."/>
        </authorList>
    </citation>
    <scope>NUCLEOTIDE SEQUENCE</scope>
</reference>
<protein>
    <submittedName>
        <fullName evidence="1">Glucosamine-fructose-6-phosphate aminotransferase</fullName>
    </submittedName>
</protein>
<comment type="caution">
    <text evidence="1">The sequence shown here is derived from an EMBL/GenBank/DDBJ whole genome shotgun (WGS) entry which is preliminary data.</text>
</comment>
<dbReference type="GO" id="GO:1901135">
    <property type="term" value="P:carbohydrate derivative metabolic process"/>
    <property type="evidence" value="ECO:0007669"/>
    <property type="project" value="InterPro"/>
</dbReference>
<gene>
    <name evidence="1" type="ORF">B1A_12027</name>
</gene>
<dbReference type="Gene3D" id="3.40.50.10490">
    <property type="entry name" value="Glucose-6-phosphate isomerase like protein, domain 1"/>
    <property type="match status" value="1"/>
</dbReference>
<sequence length="95" mass="9789">VNAEGSPLAAVAEVVIPLHAGTEASVAATKSYVCALAAILDLVARWKHDAGLAHAVSALPELLHAAWRADWSALSAGLTEPHNLFVLGRGLGFGR</sequence>
<dbReference type="InterPro" id="IPR046348">
    <property type="entry name" value="SIS_dom_sf"/>
</dbReference>
<feature type="non-terminal residue" evidence="1">
    <location>
        <position position="95"/>
    </location>
</feature>
<dbReference type="GO" id="GO:0097367">
    <property type="term" value="F:carbohydrate derivative binding"/>
    <property type="evidence" value="ECO:0007669"/>
    <property type="project" value="InterPro"/>
</dbReference>